<name>A0ABT7NND3_9SPHI</name>
<reference evidence="2" key="2">
    <citation type="journal article" date="2022" name="Sci. Total Environ.">
        <title>Prevalence, transmission, and molecular epidemiology of tet(X)-positive bacteria among humans, animals, and environmental niches in China: An epidemiological, and genomic-based study.</title>
        <authorList>
            <person name="Dong N."/>
            <person name="Zeng Y."/>
            <person name="Cai C."/>
            <person name="Sun C."/>
            <person name="Lu J."/>
            <person name="Liu C."/>
            <person name="Zhou H."/>
            <person name="Sun Q."/>
            <person name="Shu L."/>
            <person name="Wang H."/>
            <person name="Wang Y."/>
            <person name="Wang S."/>
            <person name="Wu C."/>
            <person name="Chan E.W."/>
            <person name="Chen G."/>
            <person name="Shen Z."/>
            <person name="Chen S."/>
            <person name="Zhang R."/>
        </authorList>
    </citation>
    <scope>NUCLEOTIDE SEQUENCE</scope>
    <source>
        <strain evidence="2">R1692</strain>
    </source>
</reference>
<feature type="compositionally biased region" description="Acidic residues" evidence="1">
    <location>
        <begin position="114"/>
        <end position="125"/>
    </location>
</feature>
<feature type="region of interest" description="Disordered" evidence="1">
    <location>
        <begin position="1"/>
        <end position="78"/>
    </location>
</feature>
<organism evidence="2 3">
    <name type="scientific">Sphingobacterium hotanense</name>
    <dbReference type="NCBI Taxonomy" id="649196"/>
    <lineage>
        <taxon>Bacteria</taxon>
        <taxon>Pseudomonadati</taxon>
        <taxon>Bacteroidota</taxon>
        <taxon>Sphingobacteriia</taxon>
        <taxon>Sphingobacteriales</taxon>
        <taxon>Sphingobacteriaceae</taxon>
        <taxon>Sphingobacterium</taxon>
    </lineage>
</organism>
<feature type="compositionally biased region" description="Basic and acidic residues" evidence="1">
    <location>
        <begin position="41"/>
        <end position="52"/>
    </location>
</feature>
<proteinExistence type="predicted"/>
<feature type="compositionally biased region" description="Basic and acidic residues" evidence="1">
    <location>
        <begin position="1"/>
        <end position="29"/>
    </location>
</feature>
<reference evidence="2" key="1">
    <citation type="submission" date="2020-06" db="EMBL/GenBank/DDBJ databases">
        <authorList>
            <person name="Dong N."/>
        </authorList>
    </citation>
    <scope>NUCLEOTIDE SEQUENCE</scope>
    <source>
        <strain evidence="2">R1692</strain>
    </source>
</reference>
<dbReference type="EMBL" id="JACAGK010000028">
    <property type="protein sequence ID" value="MDM1048761.1"/>
    <property type="molecule type" value="Genomic_DNA"/>
</dbReference>
<gene>
    <name evidence="2" type="ORF">HX018_10985</name>
</gene>
<comment type="caution">
    <text evidence="2">The sequence shown here is derived from an EMBL/GenBank/DDBJ whole genome shotgun (WGS) entry which is preliminary data.</text>
</comment>
<evidence type="ECO:0000256" key="1">
    <source>
        <dbReference type="SAM" id="MobiDB-lite"/>
    </source>
</evidence>
<dbReference type="Proteomes" id="UP001170954">
    <property type="component" value="Unassembled WGS sequence"/>
</dbReference>
<accession>A0ABT7NND3</accession>
<evidence type="ECO:0000313" key="3">
    <source>
        <dbReference type="Proteomes" id="UP001170954"/>
    </source>
</evidence>
<evidence type="ECO:0000313" key="2">
    <source>
        <dbReference type="EMBL" id="MDM1048761.1"/>
    </source>
</evidence>
<sequence length="134" mass="15599">MKKENIMEEKKNKKNVEGEDANFEPRDLAYNEEDASYELDVNDKDPDWDHPANYDTLSEGAENDDSTYDSSNPYVGDEYADLDELREDNLEDNNMRITDASNLRVSKKDKELAKDEEDYRDDLDAEGYPKNDKE</sequence>
<protein>
    <submittedName>
        <fullName evidence="2">Uncharacterized protein</fullName>
    </submittedName>
</protein>
<feature type="region of interest" description="Disordered" evidence="1">
    <location>
        <begin position="105"/>
        <end position="134"/>
    </location>
</feature>
<keyword evidence="3" id="KW-1185">Reference proteome</keyword>
<dbReference type="RefSeq" id="WP_286651455.1">
    <property type="nucleotide sequence ID" value="NZ_JACAGK010000028.1"/>
</dbReference>